<keyword evidence="1" id="KW-1133">Transmembrane helix</keyword>
<feature type="domain" description="General stress protein 17M-like" evidence="2">
    <location>
        <begin position="18"/>
        <end position="92"/>
    </location>
</feature>
<comment type="caution">
    <text evidence="3">The sequence shown here is derived from an EMBL/GenBank/DDBJ whole genome shotgun (WGS) entry which is preliminary data.</text>
</comment>
<dbReference type="InterPro" id="IPR025889">
    <property type="entry name" value="GSP17M-like_dom"/>
</dbReference>
<sequence>MSATYSHDQRPARTGSQVLREFDSYGQAQELVDRLADRGFPVGVVRIVGTGIRTVEQVTGRLTKGRAAAAGAAGGAWFGLLVGLLFGLLTLGSETGVVAALFGGLVLGGLWGAAFGFVAQWANHGQRDFASVENLEAARYAVEVESGCLDEAARVAGIA</sequence>
<keyword evidence="4" id="KW-1185">Reference proteome</keyword>
<organism evidence="3 4">
    <name type="scientific">Pseudonocardia yuanmonensis</name>
    <dbReference type="NCBI Taxonomy" id="1095914"/>
    <lineage>
        <taxon>Bacteria</taxon>
        <taxon>Bacillati</taxon>
        <taxon>Actinomycetota</taxon>
        <taxon>Actinomycetes</taxon>
        <taxon>Pseudonocardiales</taxon>
        <taxon>Pseudonocardiaceae</taxon>
        <taxon>Pseudonocardia</taxon>
    </lineage>
</organism>
<dbReference type="RefSeq" id="WP_345382662.1">
    <property type="nucleotide sequence ID" value="NZ_BAABIC010000016.1"/>
</dbReference>
<evidence type="ECO:0000313" key="3">
    <source>
        <dbReference type="EMBL" id="GAA4700761.1"/>
    </source>
</evidence>
<evidence type="ECO:0000313" key="4">
    <source>
        <dbReference type="Proteomes" id="UP001500325"/>
    </source>
</evidence>
<name>A0ABP8X8W8_9PSEU</name>
<protein>
    <recommendedName>
        <fullName evidence="2">General stress protein 17M-like domain-containing protein</fullName>
    </recommendedName>
</protein>
<dbReference type="Proteomes" id="UP001500325">
    <property type="component" value="Unassembled WGS sequence"/>
</dbReference>
<dbReference type="EMBL" id="BAABIC010000016">
    <property type="protein sequence ID" value="GAA4700761.1"/>
    <property type="molecule type" value="Genomic_DNA"/>
</dbReference>
<feature type="transmembrane region" description="Helical" evidence="1">
    <location>
        <begin position="67"/>
        <end position="91"/>
    </location>
</feature>
<keyword evidence="1" id="KW-0812">Transmembrane</keyword>
<dbReference type="Pfam" id="PF11181">
    <property type="entry name" value="YflT"/>
    <property type="match status" value="1"/>
</dbReference>
<keyword evidence="1" id="KW-0472">Membrane</keyword>
<gene>
    <name evidence="3" type="ORF">GCM10023215_44430</name>
</gene>
<accession>A0ABP8X8W8</accession>
<evidence type="ECO:0000256" key="1">
    <source>
        <dbReference type="SAM" id="Phobius"/>
    </source>
</evidence>
<feature type="transmembrane region" description="Helical" evidence="1">
    <location>
        <begin position="97"/>
        <end position="119"/>
    </location>
</feature>
<proteinExistence type="predicted"/>
<evidence type="ECO:0000259" key="2">
    <source>
        <dbReference type="Pfam" id="PF11181"/>
    </source>
</evidence>
<reference evidence="4" key="1">
    <citation type="journal article" date="2019" name="Int. J. Syst. Evol. Microbiol.">
        <title>The Global Catalogue of Microorganisms (GCM) 10K type strain sequencing project: providing services to taxonomists for standard genome sequencing and annotation.</title>
        <authorList>
            <consortium name="The Broad Institute Genomics Platform"/>
            <consortium name="The Broad Institute Genome Sequencing Center for Infectious Disease"/>
            <person name="Wu L."/>
            <person name="Ma J."/>
        </authorList>
    </citation>
    <scope>NUCLEOTIDE SEQUENCE [LARGE SCALE GENOMIC DNA]</scope>
    <source>
        <strain evidence="4">JCM 18055</strain>
    </source>
</reference>